<keyword evidence="3" id="KW-1185">Reference proteome</keyword>
<gene>
    <name evidence="2" type="ORF">SEVIR_2G181600v2</name>
</gene>
<dbReference type="PANTHER" id="PTHR33075">
    <property type="entry name" value="OS02G0499800 PROTEIN"/>
    <property type="match status" value="1"/>
</dbReference>
<name>A0A4U6VS20_SETVI</name>
<sequence length="555" mass="62090">MASSKFSVHGWLSDLDFSPGLEIQRLYLERYGSSDFNVVHLAHSTFRFYVHSKAIGLLVYKMRSFKCVSFAIFFALWRAGGPNWDKEHASWISEQEVEWTCVQNKSSKKSYEQAAHSAHNSHEIRCKSSFRYGHIAKSCRSRKMLRSMYRPKLKEGPSGKVPNIAKESDINLQAPPSANPPPSASSSPPRYHSKPSPNLPAPQEMANFAIDPQPQAPRGFEVLPHHPNVPALQLFAYLGSCLDPYNDDIAITMLFTPDYQLHFIKHDEAENARVYNLDREAWVMLMGYPLDARNNSAVAKLLLASVFLDTSMTPTTVLGLRSKLRWHDTNYHARIAVRIYLNDDAKILHNVVVSVGLPPRVRSWTCPIFALKKKNATFLADEDLVPPEGPLHPLPMDAPHWMGLNPAVPSSVEQGPGHNAEGKYEFQAPSGRCYVRGCCKWPIHATPAKRRSRKLKEPLDDVFLHHSKRLNSDLGGFCTEESAVAAAENPNIYVMPLEVIHPIYSRSAAMGSSAHPASLLLVEIIHSVAIVFLQMQPSTVSASALLELDDNDNEM</sequence>
<dbReference type="EMBL" id="CM016553">
    <property type="protein sequence ID" value="TKW32650.1"/>
    <property type="molecule type" value="Genomic_DNA"/>
</dbReference>
<reference evidence="2" key="1">
    <citation type="submission" date="2019-03" db="EMBL/GenBank/DDBJ databases">
        <title>WGS assembly of Setaria viridis.</title>
        <authorList>
            <person name="Huang P."/>
            <person name="Jenkins J."/>
            <person name="Grimwood J."/>
            <person name="Barry K."/>
            <person name="Healey A."/>
            <person name="Mamidi S."/>
            <person name="Sreedasyam A."/>
            <person name="Shu S."/>
            <person name="Feldman M."/>
            <person name="Wu J."/>
            <person name="Yu Y."/>
            <person name="Chen C."/>
            <person name="Johnson J."/>
            <person name="Rokhsar D."/>
            <person name="Baxter I."/>
            <person name="Schmutz J."/>
            <person name="Brutnell T."/>
            <person name="Kellogg E."/>
        </authorList>
    </citation>
    <scope>NUCLEOTIDE SEQUENCE [LARGE SCALE GENOMIC DNA]</scope>
</reference>
<evidence type="ECO:0008006" key="4">
    <source>
        <dbReference type="Google" id="ProtNLM"/>
    </source>
</evidence>
<evidence type="ECO:0000313" key="3">
    <source>
        <dbReference type="Proteomes" id="UP000298652"/>
    </source>
</evidence>
<organism evidence="2 3">
    <name type="scientific">Setaria viridis</name>
    <name type="common">Green bristlegrass</name>
    <name type="synonym">Setaria italica subsp. viridis</name>
    <dbReference type="NCBI Taxonomy" id="4556"/>
    <lineage>
        <taxon>Eukaryota</taxon>
        <taxon>Viridiplantae</taxon>
        <taxon>Streptophyta</taxon>
        <taxon>Embryophyta</taxon>
        <taxon>Tracheophyta</taxon>
        <taxon>Spermatophyta</taxon>
        <taxon>Magnoliopsida</taxon>
        <taxon>Liliopsida</taxon>
        <taxon>Poales</taxon>
        <taxon>Poaceae</taxon>
        <taxon>PACMAD clade</taxon>
        <taxon>Panicoideae</taxon>
        <taxon>Panicodae</taxon>
        <taxon>Paniceae</taxon>
        <taxon>Cenchrinae</taxon>
        <taxon>Setaria</taxon>
    </lineage>
</organism>
<accession>A0A4U6VS20</accession>
<proteinExistence type="predicted"/>
<dbReference type="OMA" id="PDYQLHF"/>
<evidence type="ECO:0000313" key="2">
    <source>
        <dbReference type="EMBL" id="TKW32650.1"/>
    </source>
</evidence>
<dbReference type="PANTHER" id="PTHR33075:SF7">
    <property type="entry name" value="OS02G0303350 PROTEIN"/>
    <property type="match status" value="1"/>
</dbReference>
<evidence type="ECO:0000256" key="1">
    <source>
        <dbReference type="SAM" id="MobiDB-lite"/>
    </source>
</evidence>
<feature type="region of interest" description="Disordered" evidence="1">
    <location>
        <begin position="171"/>
        <end position="204"/>
    </location>
</feature>
<dbReference type="AlphaFoldDB" id="A0A4U6VS20"/>
<dbReference type="Gramene" id="TKW32650">
    <property type="protein sequence ID" value="TKW32650"/>
    <property type="gene ID" value="SEVIR_2G181600v2"/>
</dbReference>
<dbReference type="Proteomes" id="UP000298652">
    <property type="component" value="Chromosome 2"/>
</dbReference>
<protein>
    <recommendedName>
        <fullName evidence="4">DUF4283 domain-containing protein</fullName>
    </recommendedName>
</protein>